<reference evidence="2 3" key="1">
    <citation type="journal article" date="2016" name="Nat. Commun.">
        <title>Thousands of microbial genomes shed light on interconnected biogeochemical processes in an aquifer system.</title>
        <authorList>
            <person name="Anantharaman K."/>
            <person name="Brown C.T."/>
            <person name="Hug L.A."/>
            <person name="Sharon I."/>
            <person name="Castelle C.J."/>
            <person name="Probst A.J."/>
            <person name="Thomas B.C."/>
            <person name="Singh A."/>
            <person name="Wilkins M.J."/>
            <person name="Karaoz U."/>
            <person name="Brodie E.L."/>
            <person name="Williams K.H."/>
            <person name="Hubbard S.S."/>
            <person name="Banfield J.F."/>
        </authorList>
    </citation>
    <scope>NUCLEOTIDE SEQUENCE [LARGE SCALE GENOMIC DNA]</scope>
</reference>
<gene>
    <name evidence="2" type="ORF">A3I33_02460</name>
</gene>
<keyword evidence="1" id="KW-0472">Membrane</keyword>
<sequence length="101" mass="11111">MFSSNFKKLLLHGLTIALFVGGAYIILGWESQSKGDESGIAASLARVASIPLALLAFGMSVNFIISQKKKKKVSLANTSLLLQIAFLLFALFLYLRWFLQT</sequence>
<comment type="caution">
    <text evidence="2">The sequence shown here is derived from an EMBL/GenBank/DDBJ whole genome shotgun (WGS) entry which is preliminary data.</text>
</comment>
<evidence type="ECO:0000313" key="3">
    <source>
        <dbReference type="Proteomes" id="UP000176544"/>
    </source>
</evidence>
<keyword evidence="1" id="KW-1133">Transmembrane helix</keyword>
<evidence type="ECO:0000256" key="1">
    <source>
        <dbReference type="SAM" id="Phobius"/>
    </source>
</evidence>
<feature type="transmembrane region" description="Helical" evidence="1">
    <location>
        <begin position="44"/>
        <end position="65"/>
    </location>
</feature>
<dbReference type="AlphaFoldDB" id="A0A1G1Z8E9"/>
<dbReference type="STRING" id="1797692.A3I33_02460"/>
<proteinExistence type="predicted"/>
<keyword evidence="1" id="KW-0812">Transmembrane</keyword>
<dbReference type="Proteomes" id="UP000176544">
    <property type="component" value="Unassembled WGS sequence"/>
</dbReference>
<dbReference type="EMBL" id="MHJA01000023">
    <property type="protein sequence ID" value="OGY60794.1"/>
    <property type="molecule type" value="Genomic_DNA"/>
</dbReference>
<feature type="transmembrane region" description="Helical" evidence="1">
    <location>
        <begin position="77"/>
        <end position="99"/>
    </location>
</feature>
<evidence type="ECO:0000313" key="2">
    <source>
        <dbReference type="EMBL" id="OGY60794.1"/>
    </source>
</evidence>
<protein>
    <submittedName>
        <fullName evidence="2">Uncharacterized protein</fullName>
    </submittedName>
</protein>
<accession>A0A1G1Z8E9</accession>
<name>A0A1G1Z8E9_9BACT</name>
<organism evidence="2 3">
    <name type="scientific">Candidatus Colwellbacteria bacterium RIFCSPLOWO2_02_FULL_45_11</name>
    <dbReference type="NCBI Taxonomy" id="1797692"/>
    <lineage>
        <taxon>Bacteria</taxon>
        <taxon>Candidatus Colwelliibacteriota</taxon>
    </lineage>
</organism>